<organism evidence="1 2">
    <name type="scientific">Sulfobacillus acidophilus (strain ATCC 700253 / DSM 10332 / NAL)</name>
    <dbReference type="NCBI Taxonomy" id="679936"/>
    <lineage>
        <taxon>Bacteria</taxon>
        <taxon>Bacillati</taxon>
        <taxon>Bacillota</taxon>
        <taxon>Clostridia</taxon>
        <taxon>Eubacteriales</taxon>
        <taxon>Clostridiales Family XVII. Incertae Sedis</taxon>
        <taxon>Sulfobacillus</taxon>
    </lineage>
</organism>
<dbReference type="AlphaFoldDB" id="G8TYY3"/>
<name>G8TYY3_SULAD</name>
<keyword evidence="2" id="KW-1185">Reference proteome</keyword>
<gene>
    <name evidence="1" type="ordered locus">Sulac_1665</name>
</gene>
<dbReference type="PATRIC" id="fig|679936.5.peg.1733"/>
<dbReference type="EMBL" id="CP003179">
    <property type="protein sequence ID" value="AEW05162.1"/>
    <property type="molecule type" value="Genomic_DNA"/>
</dbReference>
<reference evidence="1 2" key="2">
    <citation type="journal article" date="2012" name="Stand. Genomic Sci.">
        <title>Complete genome sequence of the moderately thermophilic mineral-sulfide-oxidizing firmicute Sulfobacillus acidophilus type strain (NAL(T)).</title>
        <authorList>
            <person name="Anderson I."/>
            <person name="Chertkov O."/>
            <person name="Chen A."/>
            <person name="Saunders E."/>
            <person name="Lapidus A."/>
            <person name="Nolan M."/>
            <person name="Lucas S."/>
            <person name="Hammon N."/>
            <person name="Deshpande S."/>
            <person name="Cheng J.F."/>
            <person name="Han C."/>
            <person name="Tapia R."/>
            <person name="Goodwin L.A."/>
            <person name="Pitluck S."/>
            <person name="Liolios K."/>
            <person name="Pagani I."/>
            <person name="Ivanova N."/>
            <person name="Mikhailova N."/>
            <person name="Pati A."/>
            <person name="Palaniappan K."/>
            <person name="Land M."/>
            <person name="Pan C."/>
            <person name="Rohde M."/>
            <person name="Pukall R."/>
            <person name="Goker M."/>
            <person name="Detter J.C."/>
            <person name="Woyke T."/>
            <person name="Bristow J."/>
            <person name="Eisen J.A."/>
            <person name="Markowitz V."/>
            <person name="Hugenholtz P."/>
            <person name="Kyrpides N.C."/>
            <person name="Klenk H.P."/>
            <person name="Mavromatis K."/>
        </authorList>
    </citation>
    <scope>NUCLEOTIDE SEQUENCE [LARGE SCALE GENOMIC DNA]</scope>
    <source>
        <strain evidence="2">ATCC 700253 / DSM 10332 / NAL</strain>
    </source>
</reference>
<evidence type="ECO:0000313" key="2">
    <source>
        <dbReference type="Proteomes" id="UP000005439"/>
    </source>
</evidence>
<evidence type="ECO:0000313" key="1">
    <source>
        <dbReference type="EMBL" id="AEW05162.1"/>
    </source>
</evidence>
<dbReference type="STRING" id="679936.Sulac_1665"/>
<reference evidence="2" key="1">
    <citation type="submission" date="2011-12" db="EMBL/GenBank/DDBJ databases">
        <title>The complete genome of chromosome of Sulfobacillus acidophilus DSM 10332.</title>
        <authorList>
            <person name="Lucas S."/>
            <person name="Han J."/>
            <person name="Lapidus A."/>
            <person name="Bruce D."/>
            <person name="Goodwin L."/>
            <person name="Pitluck S."/>
            <person name="Peters L."/>
            <person name="Kyrpides N."/>
            <person name="Mavromatis K."/>
            <person name="Ivanova N."/>
            <person name="Mikhailova N."/>
            <person name="Chertkov O."/>
            <person name="Saunders E."/>
            <person name="Detter J.C."/>
            <person name="Tapia R."/>
            <person name="Han C."/>
            <person name="Land M."/>
            <person name="Hauser L."/>
            <person name="Markowitz V."/>
            <person name="Cheng J.-F."/>
            <person name="Hugenholtz P."/>
            <person name="Woyke T."/>
            <person name="Wu D."/>
            <person name="Pukall R."/>
            <person name="Gehrich-Schroeter G."/>
            <person name="Schneider S."/>
            <person name="Klenk H.-P."/>
            <person name="Eisen J.A."/>
        </authorList>
    </citation>
    <scope>NUCLEOTIDE SEQUENCE [LARGE SCALE GENOMIC DNA]</scope>
    <source>
        <strain evidence="2">ATCC 700253 / DSM 10332 / NAL</strain>
    </source>
</reference>
<evidence type="ECO:0008006" key="3">
    <source>
        <dbReference type="Google" id="ProtNLM"/>
    </source>
</evidence>
<dbReference type="KEGG" id="sap:Sulac_1665"/>
<proteinExistence type="predicted"/>
<dbReference type="Proteomes" id="UP000005439">
    <property type="component" value="Chromosome"/>
</dbReference>
<protein>
    <recommendedName>
        <fullName evidence="3">DksA C4-type domain-containing protein</fullName>
    </recommendedName>
</protein>
<dbReference type="HOGENOM" id="CLU_2959134_0_0_9"/>
<accession>G8TYY3</accession>
<sequence length="59" mass="6747">MRHALAHEIVGYCQLCEEPLTSRDVLETGQAKFCPDCYIDNVRPQWNDVSPRKTRNIAG</sequence>